<dbReference type="GO" id="GO:0005829">
    <property type="term" value="C:cytosol"/>
    <property type="evidence" value="ECO:0007669"/>
    <property type="project" value="TreeGrafter"/>
</dbReference>
<dbReference type="GO" id="GO:0050660">
    <property type="term" value="F:flavin adenine dinucleotide binding"/>
    <property type="evidence" value="ECO:0007669"/>
    <property type="project" value="TreeGrafter"/>
</dbReference>
<dbReference type="GO" id="GO:0003958">
    <property type="term" value="F:NADPH-hemoprotein reductase activity"/>
    <property type="evidence" value="ECO:0007669"/>
    <property type="project" value="UniProtKB-EC"/>
</dbReference>
<dbReference type="InterPro" id="IPR008254">
    <property type="entry name" value="Flavodoxin/NO_synth"/>
</dbReference>
<protein>
    <recommendedName>
        <fullName evidence="13">NADPH--cytochrome P450 reductase</fullName>
    </recommendedName>
</protein>
<dbReference type="InterPro" id="IPR017927">
    <property type="entry name" value="FAD-bd_FR_type"/>
</dbReference>
<comment type="catalytic activity">
    <reaction evidence="8">
        <text>2 oxidized [cytochrome P450] + NADPH = 2 reduced [cytochrome P450] + NADP(+) + H(+)</text>
        <dbReference type="Rhea" id="RHEA:24040"/>
        <dbReference type="Rhea" id="RHEA-COMP:14627"/>
        <dbReference type="Rhea" id="RHEA-COMP:14628"/>
        <dbReference type="ChEBI" id="CHEBI:15378"/>
        <dbReference type="ChEBI" id="CHEBI:55376"/>
        <dbReference type="ChEBI" id="CHEBI:57783"/>
        <dbReference type="ChEBI" id="CHEBI:58349"/>
        <dbReference type="ChEBI" id="CHEBI:60344"/>
        <dbReference type="EC" id="1.6.2.4"/>
    </reaction>
</comment>
<evidence type="ECO:0000256" key="7">
    <source>
        <dbReference type="ARBA" id="ARBA00023002"/>
    </source>
</evidence>
<evidence type="ECO:0008006" key="13">
    <source>
        <dbReference type="Google" id="ProtNLM"/>
    </source>
</evidence>
<evidence type="ECO:0000256" key="3">
    <source>
        <dbReference type="ARBA" id="ARBA00022630"/>
    </source>
</evidence>
<dbReference type="PANTHER" id="PTHR19384:SF108">
    <property type="entry name" value="NADPH--CYTOCHROME P450 REDUCTASE"/>
    <property type="match status" value="1"/>
</dbReference>
<dbReference type="PANTHER" id="PTHR19384">
    <property type="entry name" value="NITRIC OXIDE SYNTHASE-RELATED"/>
    <property type="match status" value="1"/>
</dbReference>
<keyword evidence="4" id="KW-0288">FMN</keyword>
<dbReference type="Gene3D" id="3.40.50.360">
    <property type="match status" value="1"/>
</dbReference>
<accession>A0A0F7VFQ7</accession>
<dbReference type="InterPro" id="IPR001709">
    <property type="entry name" value="Flavoprot_Pyr_Nucl_cyt_Rdtase"/>
</dbReference>
<evidence type="ECO:0000256" key="4">
    <source>
        <dbReference type="ARBA" id="ARBA00022643"/>
    </source>
</evidence>
<dbReference type="InterPro" id="IPR029039">
    <property type="entry name" value="Flavoprotein-like_sf"/>
</dbReference>
<dbReference type="OrthoDB" id="1856718at2759"/>
<dbReference type="Gene3D" id="2.40.30.10">
    <property type="entry name" value="Translation factors"/>
    <property type="match status" value="1"/>
</dbReference>
<keyword evidence="7" id="KW-0560">Oxidoreductase</keyword>
<evidence type="ECO:0000256" key="5">
    <source>
        <dbReference type="ARBA" id="ARBA00022827"/>
    </source>
</evidence>
<dbReference type="InterPro" id="IPR039261">
    <property type="entry name" value="FNR_nucleotide-bd"/>
</dbReference>
<evidence type="ECO:0000259" key="9">
    <source>
        <dbReference type="PROSITE" id="PS50902"/>
    </source>
</evidence>
<feature type="domain" description="FAD-binding FR-type" evidence="10">
    <location>
        <begin position="275"/>
        <end position="546"/>
    </location>
</feature>
<dbReference type="Gene3D" id="1.20.990.10">
    <property type="entry name" value="NADPH-cytochrome p450 Reductase, Chain A, domain 3"/>
    <property type="match status" value="1"/>
</dbReference>
<dbReference type="InterPro" id="IPR017938">
    <property type="entry name" value="Riboflavin_synthase-like_b-brl"/>
</dbReference>
<reference evidence="12" key="1">
    <citation type="journal article" date="2015" name="Genome Announc.">
        <title>Draft genome sequence of the fungus Penicillium brasilianum MG11.</title>
        <authorList>
            <person name="Horn F."/>
            <person name="Linde J."/>
            <person name="Mattern D.J."/>
            <person name="Walther G."/>
            <person name="Guthke R."/>
            <person name="Brakhage A.A."/>
            <person name="Valiante V."/>
        </authorList>
    </citation>
    <scope>NUCLEOTIDE SEQUENCE [LARGE SCALE GENOMIC DNA]</scope>
    <source>
        <strain evidence="12">MG11</strain>
    </source>
</reference>
<dbReference type="Pfam" id="PF00258">
    <property type="entry name" value="Flavodoxin_1"/>
    <property type="match status" value="1"/>
</dbReference>
<gene>
    <name evidence="11" type="ORF">PMG11_04263</name>
</gene>
<dbReference type="SUPFAM" id="SSF52343">
    <property type="entry name" value="Ferredoxin reductase-like, C-terminal NADP-linked domain"/>
    <property type="match status" value="1"/>
</dbReference>
<dbReference type="PRINTS" id="PR00371">
    <property type="entry name" value="FPNCR"/>
</dbReference>
<organism evidence="11 12">
    <name type="scientific">Penicillium brasilianum</name>
    <dbReference type="NCBI Taxonomy" id="104259"/>
    <lineage>
        <taxon>Eukaryota</taxon>
        <taxon>Fungi</taxon>
        <taxon>Dikarya</taxon>
        <taxon>Ascomycota</taxon>
        <taxon>Pezizomycotina</taxon>
        <taxon>Eurotiomycetes</taxon>
        <taxon>Eurotiomycetidae</taxon>
        <taxon>Eurotiales</taxon>
        <taxon>Aspergillaceae</taxon>
        <taxon>Penicillium</taxon>
    </lineage>
</organism>
<dbReference type="AlphaFoldDB" id="A0A0F7VFQ7"/>
<evidence type="ECO:0000256" key="6">
    <source>
        <dbReference type="ARBA" id="ARBA00022857"/>
    </source>
</evidence>
<comment type="cofactor">
    <cofactor evidence="2">
        <name>FAD</name>
        <dbReference type="ChEBI" id="CHEBI:57692"/>
    </cofactor>
</comment>
<dbReference type="SUPFAM" id="SSF63380">
    <property type="entry name" value="Riboflavin synthase domain-like"/>
    <property type="match status" value="1"/>
</dbReference>
<keyword evidence="3" id="KW-0285">Flavoprotein</keyword>
<dbReference type="Gene3D" id="3.40.50.80">
    <property type="entry name" value="Nucleotide-binding domain of ferredoxin-NADP reductase (FNR) module"/>
    <property type="match status" value="1"/>
</dbReference>
<dbReference type="Proteomes" id="UP000042958">
    <property type="component" value="Unassembled WGS sequence"/>
</dbReference>
<dbReference type="STRING" id="104259.A0A0F7VFQ7"/>
<dbReference type="PROSITE" id="PS51384">
    <property type="entry name" value="FAD_FR"/>
    <property type="match status" value="1"/>
</dbReference>
<evidence type="ECO:0000313" key="11">
    <source>
        <dbReference type="EMBL" id="CEO59591.1"/>
    </source>
</evidence>
<dbReference type="Pfam" id="PF00175">
    <property type="entry name" value="NAD_binding_1"/>
    <property type="match status" value="1"/>
</dbReference>
<name>A0A0F7VFQ7_PENBI</name>
<evidence type="ECO:0000256" key="2">
    <source>
        <dbReference type="ARBA" id="ARBA00001974"/>
    </source>
</evidence>
<dbReference type="InterPro" id="IPR023173">
    <property type="entry name" value="NADPH_Cyt_P450_Rdtase_alpha"/>
</dbReference>
<dbReference type="PROSITE" id="PS50902">
    <property type="entry name" value="FLAVODOXIN_LIKE"/>
    <property type="match status" value="1"/>
</dbReference>
<keyword evidence="6" id="KW-0521">NADP</keyword>
<dbReference type="Pfam" id="PF00667">
    <property type="entry name" value="FAD_binding_1"/>
    <property type="match status" value="1"/>
</dbReference>
<dbReference type="PRINTS" id="PR00369">
    <property type="entry name" value="FLAVODOXIN"/>
</dbReference>
<feature type="domain" description="Flavodoxin-like" evidence="9">
    <location>
        <begin position="84"/>
        <end position="235"/>
    </location>
</feature>
<dbReference type="EMBL" id="CDHK01000003">
    <property type="protein sequence ID" value="CEO59591.1"/>
    <property type="molecule type" value="Genomic_DNA"/>
</dbReference>
<dbReference type="FunFam" id="3.40.50.80:FF:000032">
    <property type="entry name" value="NADPH-dependent diflavin oxidoreductase 1"/>
    <property type="match status" value="1"/>
</dbReference>
<sequence length="704" mass="78614">MELKAGTSSHPFPSRVILLEALRIPDILTVILFVTIWAWFTDGWGFWAPKPDPMLFLPVRDRSRYNLLPKKSRKIAETMKNSDVIVYWGSQSGRAERLAACLARECTARLGLRVAMADLDDHDHEDLSEVPSSKLIVFVVSTFGEGDPTDNSVAFCSVLKALRATGNTQLLTHLRYAAFGLGNRNYRHYNKIVDLVDTTLQELGARRVGTVGKADEAKTGTATDEDFLEWSDLMLESLSEMFGVERRPMVYSPELDVVAADSKTELILAREAQSNINIAAAMVAARVLTNGLDQRCFHLEFDLSSNRSMKYQTGDHLLVWPHNSVSDVLVLCRLLGLDEMERTQPVEIKSRLQAGNYSTAFPSPTTKETVLRHYLDISGPVSRDVLRRLAVFSPTPAAGEYLLALAKDKTKFHTTVSLGHLSLANVMQLAASDQVWSQLPFTFLLECLGKLQPRYYSIASSPSVSPFQPAITLAITRKALCASSCGAHLQRSHFHGVASNYLLAVKRSQKSNGNSNSPQSLDEGPDYGIINNQVLVQIRRSTFKLPANPQQPILMIAAGTGIAPFRAFVQERAAMAARGLPVGRSLLLFGCRSPTEDYLYEHEWRDHVARLTGFEIINAFSRYGERKVYVQDKLLEVKDRVAGLLEKDAAVYICGSADMAREVRRALMKVVMEMRNWTEEEAERHVMEDMKKAKRLQEDVWSGS</sequence>
<evidence type="ECO:0000256" key="8">
    <source>
        <dbReference type="ARBA" id="ARBA00049342"/>
    </source>
</evidence>
<dbReference type="InterPro" id="IPR003097">
    <property type="entry name" value="CysJ-like_FAD-binding"/>
</dbReference>
<evidence type="ECO:0000256" key="1">
    <source>
        <dbReference type="ARBA" id="ARBA00001917"/>
    </source>
</evidence>
<evidence type="ECO:0000259" key="10">
    <source>
        <dbReference type="PROSITE" id="PS51384"/>
    </source>
</evidence>
<keyword evidence="12" id="KW-1185">Reference proteome</keyword>
<dbReference type="SUPFAM" id="SSF52218">
    <property type="entry name" value="Flavoproteins"/>
    <property type="match status" value="1"/>
</dbReference>
<dbReference type="GO" id="GO:0010181">
    <property type="term" value="F:FMN binding"/>
    <property type="evidence" value="ECO:0007669"/>
    <property type="project" value="InterPro"/>
</dbReference>
<evidence type="ECO:0000313" key="12">
    <source>
        <dbReference type="Proteomes" id="UP000042958"/>
    </source>
</evidence>
<dbReference type="InterPro" id="IPR001094">
    <property type="entry name" value="Flavdoxin-like"/>
</dbReference>
<dbReference type="InterPro" id="IPR001433">
    <property type="entry name" value="OxRdtase_FAD/NAD-bd"/>
</dbReference>
<keyword evidence="5" id="KW-0274">FAD</keyword>
<comment type="cofactor">
    <cofactor evidence="1">
        <name>FMN</name>
        <dbReference type="ChEBI" id="CHEBI:58210"/>
    </cofactor>
</comment>
<proteinExistence type="predicted"/>